<dbReference type="GO" id="GO:0004252">
    <property type="term" value="F:serine-type endopeptidase activity"/>
    <property type="evidence" value="ECO:0007669"/>
    <property type="project" value="InterPro"/>
</dbReference>
<dbReference type="EMBL" id="JACHWT010000003">
    <property type="protein sequence ID" value="MBB3115699.1"/>
    <property type="molecule type" value="Genomic_DNA"/>
</dbReference>
<reference evidence="3" key="1">
    <citation type="submission" date="2020-08" db="EMBL/GenBank/DDBJ databases">
        <title>Sequencing the genomes of 1000 actinobacteria strains.</title>
        <authorList>
            <person name="Klenk H.-P."/>
        </authorList>
    </citation>
    <scope>NUCLEOTIDE SEQUENCE</scope>
    <source>
        <strain evidence="3">DSM 20582</strain>
    </source>
</reference>
<dbReference type="GeneID" id="60807906"/>
<feature type="domain" description="Peptidase S1" evidence="2">
    <location>
        <begin position="65"/>
        <end position="214"/>
    </location>
</feature>
<dbReference type="RefSeq" id="WP_010271663.1">
    <property type="nucleotide sequence ID" value="NZ_AENJ01000284.1"/>
</dbReference>
<dbReference type="InterPro" id="IPR001254">
    <property type="entry name" value="Trypsin_dom"/>
</dbReference>
<name>A0A8H9Y6I1_9CORY</name>
<dbReference type="GO" id="GO:0006508">
    <property type="term" value="P:proteolysis"/>
    <property type="evidence" value="ECO:0007669"/>
    <property type="project" value="InterPro"/>
</dbReference>
<dbReference type="SUPFAM" id="SSF50494">
    <property type="entry name" value="Trypsin-like serine proteases"/>
    <property type="match status" value="1"/>
</dbReference>
<dbReference type="Pfam" id="PF00089">
    <property type="entry name" value="Trypsin"/>
    <property type="match status" value="1"/>
</dbReference>
<dbReference type="InterPro" id="IPR009003">
    <property type="entry name" value="Peptidase_S1_PA"/>
</dbReference>
<evidence type="ECO:0000313" key="4">
    <source>
        <dbReference type="Proteomes" id="UP000612712"/>
    </source>
</evidence>
<comment type="caution">
    <text evidence="3">The sequence shown here is derived from an EMBL/GenBank/DDBJ whole genome shotgun (WGS) entry which is preliminary data.</text>
</comment>
<accession>A0A8H9Y6I1</accession>
<organism evidence="3 4">
    <name type="scientific">Corynebacterium bovis DSM 20582 = CIP 54.80</name>
    <dbReference type="NCBI Taxonomy" id="927655"/>
    <lineage>
        <taxon>Bacteria</taxon>
        <taxon>Bacillati</taxon>
        <taxon>Actinomycetota</taxon>
        <taxon>Actinomycetes</taxon>
        <taxon>Mycobacteriales</taxon>
        <taxon>Corynebacteriaceae</taxon>
        <taxon>Corynebacterium</taxon>
    </lineage>
</organism>
<protein>
    <recommendedName>
        <fullName evidence="2">Peptidase S1 domain-containing protein</fullName>
    </recommendedName>
</protein>
<dbReference type="InterPro" id="IPR043504">
    <property type="entry name" value="Peptidase_S1_PA_chymotrypsin"/>
</dbReference>
<feature type="region of interest" description="Disordered" evidence="1">
    <location>
        <begin position="130"/>
        <end position="160"/>
    </location>
</feature>
<sequence>MTTTVTPRPATAGRRPTARIAAAVSALTLTVLGVGVGTAAPASAAQPLHNGSQFWVVKDGGYVGRCTATVIDRKRFYTAGHCGSVGATAEFHGDTIATATRSGLRQGYDILEFTLKPLVRTSPTAADLAYRPTVGDPVSKDGSVSGHTEGTVKTAELSPNEASESVHAALDGETFPVSTWEANLLSARGDSGSPVSHNGKVVGILKGGHGTETTTVTPLREALDALRP</sequence>
<proteinExistence type="predicted"/>
<dbReference type="Proteomes" id="UP000612712">
    <property type="component" value="Unassembled WGS sequence"/>
</dbReference>
<evidence type="ECO:0000313" key="3">
    <source>
        <dbReference type="EMBL" id="MBB3115699.1"/>
    </source>
</evidence>
<dbReference type="Gene3D" id="2.40.10.10">
    <property type="entry name" value="Trypsin-like serine proteases"/>
    <property type="match status" value="2"/>
</dbReference>
<dbReference type="AlphaFoldDB" id="A0A8H9Y6I1"/>
<gene>
    <name evidence="3" type="ORF">FHU32_000915</name>
</gene>
<evidence type="ECO:0000259" key="2">
    <source>
        <dbReference type="Pfam" id="PF00089"/>
    </source>
</evidence>
<evidence type="ECO:0000256" key="1">
    <source>
        <dbReference type="SAM" id="MobiDB-lite"/>
    </source>
</evidence>